<keyword evidence="1" id="KW-0472">Membrane</keyword>
<feature type="transmembrane region" description="Helical" evidence="1">
    <location>
        <begin position="39"/>
        <end position="58"/>
    </location>
</feature>
<accession>A0ABT8DA66</accession>
<keyword evidence="3" id="KW-1185">Reference proteome</keyword>
<reference evidence="3" key="1">
    <citation type="journal article" date="2019" name="Int. J. Syst. Evol. Microbiol.">
        <title>The Global Catalogue of Microorganisms (GCM) 10K type strain sequencing project: providing services to taxonomists for standard genome sequencing and annotation.</title>
        <authorList>
            <consortium name="The Broad Institute Genomics Platform"/>
            <consortium name="The Broad Institute Genome Sequencing Center for Infectious Disease"/>
            <person name="Wu L."/>
            <person name="Ma J."/>
        </authorList>
    </citation>
    <scope>NUCLEOTIDE SEQUENCE [LARGE SCALE GENOMIC DNA]</scope>
    <source>
        <strain evidence="3">CECT 8482</strain>
    </source>
</reference>
<evidence type="ECO:0000256" key="1">
    <source>
        <dbReference type="SAM" id="Phobius"/>
    </source>
</evidence>
<evidence type="ECO:0000313" key="2">
    <source>
        <dbReference type="EMBL" id="MDN3713176.1"/>
    </source>
</evidence>
<dbReference type="EMBL" id="JAUFRC010000001">
    <property type="protein sequence ID" value="MDN3713176.1"/>
    <property type="molecule type" value="Genomic_DNA"/>
</dbReference>
<gene>
    <name evidence="2" type="ORF">QWZ10_18125</name>
</gene>
<organism evidence="2 3">
    <name type="scientific">Paracoccus cavernae</name>
    <dbReference type="NCBI Taxonomy" id="1571207"/>
    <lineage>
        <taxon>Bacteria</taxon>
        <taxon>Pseudomonadati</taxon>
        <taxon>Pseudomonadota</taxon>
        <taxon>Alphaproteobacteria</taxon>
        <taxon>Rhodobacterales</taxon>
        <taxon>Paracoccaceae</taxon>
        <taxon>Paracoccus</taxon>
    </lineage>
</organism>
<sequence>MIRTRNLPFVATVVIFVLAYALCAAQFPAILSWRVAGNLLTDNAFLGIAAVGMTFVIISGGIDLSVGAVIAFTSVLVAVLVRAGYIRRWPSGWR</sequence>
<keyword evidence="1" id="KW-0812">Transmembrane</keyword>
<feature type="transmembrane region" description="Helical" evidence="1">
    <location>
        <begin position="64"/>
        <end position="85"/>
    </location>
</feature>
<dbReference type="PANTHER" id="PTHR32196">
    <property type="entry name" value="ABC TRANSPORTER PERMEASE PROTEIN YPHD-RELATED-RELATED"/>
    <property type="match status" value="1"/>
</dbReference>
<proteinExistence type="predicted"/>
<keyword evidence="1" id="KW-1133">Transmembrane helix</keyword>
<dbReference type="Proteomes" id="UP001243846">
    <property type="component" value="Unassembled WGS sequence"/>
</dbReference>
<evidence type="ECO:0008006" key="4">
    <source>
        <dbReference type="Google" id="ProtNLM"/>
    </source>
</evidence>
<protein>
    <recommendedName>
        <fullName evidence="4">ABC transporter permease</fullName>
    </recommendedName>
</protein>
<name>A0ABT8DA66_9RHOB</name>
<evidence type="ECO:0000313" key="3">
    <source>
        <dbReference type="Proteomes" id="UP001243846"/>
    </source>
</evidence>
<feature type="transmembrane region" description="Helical" evidence="1">
    <location>
        <begin position="6"/>
        <end position="27"/>
    </location>
</feature>
<comment type="caution">
    <text evidence="2">The sequence shown here is derived from an EMBL/GenBank/DDBJ whole genome shotgun (WGS) entry which is preliminary data.</text>
</comment>
<dbReference type="PANTHER" id="PTHR32196:SF63">
    <property type="entry name" value="INNER MEMBRANE ABC TRANSPORTER PERMEASE PROTEIN YJFF"/>
    <property type="match status" value="1"/>
</dbReference>